<dbReference type="InterPro" id="IPR001107">
    <property type="entry name" value="Band_7"/>
</dbReference>
<dbReference type="Proteomes" id="UP001301728">
    <property type="component" value="Unassembled WGS sequence"/>
</dbReference>
<evidence type="ECO:0000259" key="5">
    <source>
        <dbReference type="SMART" id="SM00244"/>
    </source>
</evidence>
<accession>A0ABU5TYY2</accession>
<dbReference type="PANTHER" id="PTHR13806:SF46">
    <property type="entry name" value="FLOTILLIN-1-RELATED"/>
    <property type="match status" value="1"/>
</dbReference>
<comment type="similarity">
    <text evidence="2">Belongs to the band 7/mec-2 family. Flotillin subfamily.</text>
</comment>
<proteinExistence type="inferred from homology"/>
<gene>
    <name evidence="6" type="ORF">VB854_14435</name>
</gene>
<dbReference type="Gene3D" id="3.30.479.30">
    <property type="entry name" value="Band 7 domain"/>
    <property type="match status" value="1"/>
</dbReference>
<name>A0ABU5TYY2_9CYAN</name>
<dbReference type="PANTHER" id="PTHR13806">
    <property type="entry name" value="FLOTILLIN-RELATED"/>
    <property type="match status" value="1"/>
</dbReference>
<organism evidence="6 7">
    <name type="scientific">Limnoraphis robusta CCNP1315</name>
    <dbReference type="NCBI Taxonomy" id="3110306"/>
    <lineage>
        <taxon>Bacteria</taxon>
        <taxon>Bacillati</taxon>
        <taxon>Cyanobacteriota</taxon>
        <taxon>Cyanophyceae</taxon>
        <taxon>Oscillatoriophycideae</taxon>
        <taxon>Oscillatoriales</taxon>
        <taxon>Sirenicapillariaceae</taxon>
        <taxon>Limnoraphis</taxon>
    </lineage>
</organism>
<dbReference type="CDD" id="cd03399">
    <property type="entry name" value="SPFH_flotillin"/>
    <property type="match status" value="1"/>
</dbReference>
<feature type="coiled-coil region" evidence="4">
    <location>
        <begin position="112"/>
        <end position="182"/>
    </location>
</feature>
<protein>
    <submittedName>
        <fullName evidence="6">SPFH domain-containing protein</fullName>
    </submittedName>
</protein>
<dbReference type="SUPFAM" id="SSF117892">
    <property type="entry name" value="Band 7/SPFH domain"/>
    <property type="match status" value="1"/>
</dbReference>
<dbReference type="RefSeq" id="WP_323225003.1">
    <property type="nucleotide sequence ID" value="NZ_JAYGHT010000075.1"/>
</dbReference>
<keyword evidence="7" id="KW-1185">Reference proteome</keyword>
<comment type="subcellular location">
    <subcellularLocation>
        <location evidence="1">Membrane</location>
    </subcellularLocation>
</comment>
<dbReference type="InterPro" id="IPR036013">
    <property type="entry name" value="Band_7/SPFH_dom_sf"/>
</dbReference>
<sequence>MEIIIALLATLGLGTGAGAFIIRNLYYVCQPSEVLIFAGGRRRVDEQREVGYRLVKGGSSIRVPLLEQAFRMDLTNMIIELKVANAYSKGGIPLTVESVANIKIAGEEPTIHNAIERLLGKTRKEIEQMAKETLEGNLRGVLASLTPEQVNGDKLAFAKSLLEEAEDDLERLGLILDTLQIQNISDEVGYLDSIGRQQQAELLRDARMAEAQARATAVIRNAENKKNTSLKQLETEIEVARAEAERRVKDAITKREAVIAESESEIASEVARTQAELPVQRARIIQVEQKLQADIVAPAEAECKREIARAKGDAARIIEEGKARAEGTQKLAESWKTAGANARDIFLYQKLEGLLQTLVSTIPEIEVDNVTVINSENGTTATKIAGFLEQLRQTTGIDVADAVQNISQPRQPVNTIEKLDPLKEGTVLPSYGSNSTVTKD</sequence>
<dbReference type="SMART" id="SM00244">
    <property type="entry name" value="PHB"/>
    <property type="match status" value="1"/>
</dbReference>
<evidence type="ECO:0000256" key="3">
    <source>
        <dbReference type="ARBA" id="ARBA00023136"/>
    </source>
</evidence>
<evidence type="ECO:0000256" key="4">
    <source>
        <dbReference type="SAM" id="Coils"/>
    </source>
</evidence>
<keyword evidence="3" id="KW-0472">Membrane</keyword>
<feature type="domain" description="Band 7" evidence="5">
    <location>
        <begin position="24"/>
        <end position="198"/>
    </location>
</feature>
<dbReference type="EMBL" id="JAYGHT010000075">
    <property type="protein sequence ID" value="MEA5520142.1"/>
    <property type="molecule type" value="Genomic_DNA"/>
</dbReference>
<dbReference type="Pfam" id="PF01145">
    <property type="entry name" value="Band_7"/>
    <property type="match status" value="1"/>
</dbReference>
<evidence type="ECO:0000313" key="6">
    <source>
        <dbReference type="EMBL" id="MEA5520142.1"/>
    </source>
</evidence>
<evidence type="ECO:0000256" key="1">
    <source>
        <dbReference type="ARBA" id="ARBA00004370"/>
    </source>
</evidence>
<reference evidence="6 7" key="1">
    <citation type="submission" date="2023-12" db="EMBL/GenBank/DDBJ databases">
        <title>Baltic Sea Cyanobacteria.</title>
        <authorList>
            <person name="Delbaje E."/>
            <person name="Fewer D.P."/>
            <person name="Shishido T.K."/>
        </authorList>
    </citation>
    <scope>NUCLEOTIDE SEQUENCE [LARGE SCALE GENOMIC DNA]</scope>
    <source>
        <strain evidence="6 7">CCNP 1315</strain>
    </source>
</reference>
<evidence type="ECO:0000313" key="7">
    <source>
        <dbReference type="Proteomes" id="UP001301728"/>
    </source>
</evidence>
<comment type="caution">
    <text evidence="6">The sequence shown here is derived from an EMBL/GenBank/DDBJ whole genome shotgun (WGS) entry which is preliminary data.</text>
</comment>
<evidence type="ECO:0000256" key="2">
    <source>
        <dbReference type="ARBA" id="ARBA00007161"/>
    </source>
</evidence>
<feature type="coiled-coil region" evidence="4">
    <location>
        <begin position="208"/>
        <end position="261"/>
    </location>
</feature>
<keyword evidence="4" id="KW-0175">Coiled coil</keyword>
<dbReference type="InterPro" id="IPR027705">
    <property type="entry name" value="Flotillin_fam"/>
</dbReference>